<evidence type="ECO:0000313" key="4">
    <source>
        <dbReference type="EMBL" id="NKE59299.1"/>
    </source>
</evidence>
<dbReference type="EMBL" id="VSRL01000079">
    <property type="protein sequence ID" value="NKE59299.1"/>
    <property type="molecule type" value="Genomic_DNA"/>
</dbReference>
<evidence type="ECO:0000313" key="5">
    <source>
        <dbReference type="Proteomes" id="UP001515943"/>
    </source>
</evidence>
<dbReference type="InterPro" id="IPR028939">
    <property type="entry name" value="P5C_Rdtase_cat_N"/>
</dbReference>
<dbReference type="Pfam" id="PF03807">
    <property type="entry name" value="F420_oxidored"/>
    <property type="match status" value="1"/>
</dbReference>
<dbReference type="SUPFAM" id="SSF51735">
    <property type="entry name" value="NAD(P)-binding Rossmann-fold domains"/>
    <property type="match status" value="1"/>
</dbReference>
<evidence type="ECO:0000256" key="2">
    <source>
        <dbReference type="SAM" id="MobiDB-lite"/>
    </source>
</evidence>
<dbReference type="Gene3D" id="3.40.50.720">
    <property type="entry name" value="NAD(P)-binding Rossmann-like Domain"/>
    <property type="match status" value="1"/>
</dbReference>
<evidence type="ECO:0000256" key="1">
    <source>
        <dbReference type="ARBA" id="ARBA00023002"/>
    </source>
</evidence>
<feature type="region of interest" description="Disordered" evidence="2">
    <location>
        <begin position="17"/>
        <end position="40"/>
    </location>
</feature>
<evidence type="ECO:0000259" key="3">
    <source>
        <dbReference type="Pfam" id="PF03807"/>
    </source>
</evidence>
<proteinExistence type="predicted"/>
<comment type="caution">
    <text evidence="4">The sequence shown here is derived from an EMBL/GenBank/DDBJ whole genome shotgun (WGS) entry which is preliminary data.</text>
</comment>
<organism evidence="4 5">
    <name type="scientific">Lentzea indica</name>
    <dbReference type="NCBI Taxonomy" id="2604800"/>
    <lineage>
        <taxon>Bacteria</taxon>
        <taxon>Bacillati</taxon>
        <taxon>Actinomycetota</taxon>
        <taxon>Actinomycetes</taxon>
        <taxon>Pseudonocardiales</taxon>
        <taxon>Pseudonocardiaceae</taxon>
        <taxon>Lentzea</taxon>
    </lineage>
</organism>
<dbReference type="InterPro" id="IPR051267">
    <property type="entry name" value="STEAP_metalloreductase"/>
</dbReference>
<dbReference type="Proteomes" id="UP001515943">
    <property type="component" value="Unassembled WGS sequence"/>
</dbReference>
<gene>
    <name evidence="4" type="ORF">FXN61_21775</name>
</gene>
<reference evidence="4 5" key="1">
    <citation type="submission" date="2019-08" db="EMBL/GenBank/DDBJ databases">
        <title>Lentzea from Indian Himalayas.</title>
        <authorList>
            <person name="Mandal S."/>
            <person name="Mallick Gupta A."/>
            <person name="Maiti P.K."/>
            <person name="Sarkar J."/>
            <person name="Mandal S."/>
        </authorList>
    </citation>
    <scope>NUCLEOTIDE SEQUENCE [LARGE SCALE GENOMIC DNA]</scope>
    <source>
        <strain evidence="4 5">PSKA42</strain>
    </source>
</reference>
<protein>
    <submittedName>
        <fullName evidence="4">NADP oxidoreductase</fullName>
    </submittedName>
</protein>
<name>A0ABX1FKM5_9PSEU</name>
<feature type="domain" description="Pyrroline-5-carboxylate reductase catalytic N-terminal" evidence="3">
    <location>
        <begin position="66"/>
        <end position="155"/>
    </location>
</feature>
<accession>A0ABX1FKM5</accession>
<sequence>MSAAAAETDRKLRRDGSLDTFLTVGRRPRPSRASGDGVPVRHGNNRGLVRLCLDDTSTSEVGCAVKIAVLGAGHVGPVIARLALAAGYPVAIAGSGDPSRIEMIIEFLAPGAKPLTASDAVADAGLVVLAIPWHRFGTLEPGMFAGKVVVDAMNHWPPASAPLGTSEEVARRLAGARVVKSLNHVAYQDMEPANGRAVGLAGDDPAAVDLVASFLERIGFDPVPVGPLAAGRLLEPGSPLFGVAAARPEIEKLAKEQS</sequence>
<keyword evidence="5" id="KW-1185">Reference proteome</keyword>
<keyword evidence="1" id="KW-0560">Oxidoreductase</keyword>
<dbReference type="InterPro" id="IPR036291">
    <property type="entry name" value="NAD(P)-bd_dom_sf"/>
</dbReference>
<dbReference type="PANTHER" id="PTHR14239">
    <property type="entry name" value="DUDULIN-RELATED"/>
    <property type="match status" value="1"/>
</dbReference>